<dbReference type="Proteomes" id="UP000094336">
    <property type="component" value="Unassembled WGS sequence"/>
</dbReference>
<gene>
    <name evidence="7" type="ORF">BABINDRAFT_53068</name>
</gene>
<feature type="domain" description="Zn(2)-C6 fungal-type" evidence="6">
    <location>
        <begin position="21"/>
        <end position="53"/>
    </location>
</feature>
<evidence type="ECO:0000313" key="7">
    <source>
        <dbReference type="EMBL" id="ODQ78347.1"/>
    </source>
</evidence>
<protein>
    <recommendedName>
        <fullName evidence="6">Zn(2)-C6 fungal-type domain-containing protein</fullName>
    </recommendedName>
</protein>
<dbReference type="EMBL" id="KV454436">
    <property type="protein sequence ID" value="ODQ78347.1"/>
    <property type="molecule type" value="Genomic_DNA"/>
</dbReference>
<accession>A0A1E3QMX5</accession>
<evidence type="ECO:0000313" key="8">
    <source>
        <dbReference type="Proteomes" id="UP000094336"/>
    </source>
</evidence>
<dbReference type="STRING" id="984486.A0A1E3QMX5"/>
<keyword evidence="2" id="KW-0805">Transcription regulation</keyword>
<sequence length="727" mass="82535">MTESTKAQDAPIRVLGRNHYACSRCKTSKIKCSGDRPACKNCVQSGNNHDCVYPYKDRKVIILQSQLEKLHKRIHELENGTTSVKLEEETIPKHKRVETPNQELHRTPERESPEEIQEAASNPLFPHSDRVGSISCQVFDHALESFLGDYGGLDGSQSAMSPPNSDSGADGVNYYLEDTLLESSSPSTFVSLPDIAYALTLIETVRNFNREYYFFDYREFAARVHQVYADLNSQDPIFLCHFLCVLAIGEQCRNGSLAIQQQKQFPGLEFFVNAIQLFRLNKEEHTAEYVQCVLCLGFFSQTLNRSNTAYGYYGLAMRLALVLGLHRKQPEEDRVVLEKRKRVWWTVFVLDSLWASKIGMPVHIEIGMTDVALPMEGYEDLDDGFEIAHLHENVNLCQYIAKIVRKVYSPPSTLECLNDLVKLEITCQEYTQSIHENGVLQIHNQLSRGVVNLYLRFNHLVIITTRPLALAIFKKSIPETAETRQATTRCIVSACYNIDALSNLKNFGQLTTGFWDGQHCFSALLILIMASLSGNQYLPYIYKGVDILKFLAQRGNINAKSHYNRLKELDRLLVTIAEKNKSFSLSLGLGALKLDDVGFHILPPMSKQKQRLHRQQYTGKAKTVDVPSLLDFGCLPEIDMHELDAFGLTEKSSSYMDLGNYFLYSKIAEPGFEFKAEEPKESEAKQQQLDLQTLRDINNNPHFTYGSPDVMNGLDYLVNNIEGWVNE</sequence>
<feature type="region of interest" description="Disordered" evidence="5">
    <location>
        <begin position="95"/>
        <end position="118"/>
    </location>
</feature>
<dbReference type="Gene3D" id="4.10.240.10">
    <property type="entry name" value="Zn(2)-C6 fungal-type DNA-binding domain"/>
    <property type="match status" value="1"/>
</dbReference>
<keyword evidence="4" id="KW-0539">Nucleus</keyword>
<dbReference type="GO" id="GO:0008270">
    <property type="term" value="F:zinc ion binding"/>
    <property type="evidence" value="ECO:0007669"/>
    <property type="project" value="InterPro"/>
</dbReference>
<dbReference type="InterPro" id="IPR036864">
    <property type="entry name" value="Zn2-C6_fun-type_DNA-bd_sf"/>
</dbReference>
<dbReference type="GO" id="GO:0003677">
    <property type="term" value="F:DNA binding"/>
    <property type="evidence" value="ECO:0007669"/>
    <property type="project" value="InterPro"/>
</dbReference>
<dbReference type="InterPro" id="IPR001138">
    <property type="entry name" value="Zn2Cys6_DnaBD"/>
</dbReference>
<name>A0A1E3QMX5_9ASCO</name>
<dbReference type="AlphaFoldDB" id="A0A1E3QMX5"/>
<dbReference type="Pfam" id="PF04082">
    <property type="entry name" value="Fungal_trans"/>
    <property type="match status" value="1"/>
</dbReference>
<dbReference type="CDD" id="cd12148">
    <property type="entry name" value="fungal_TF_MHR"/>
    <property type="match status" value="1"/>
</dbReference>
<organism evidence="7 8">
    <name type="scientific">Babjeviella inositovora NRRL Y-12698</name>
    <dbReference type="NCBI Taxonomy" id="984486"/>
    <lineage>
        <taxon>Eukaryota</taxon>
        <taxon>Fungi</taxon>
        <taxon>Dikarya</taxon>
        <taxon>Ascomycota</taxon>
        <taxon>Saccharomycotina</taxon>
        <taxon>Pichiomycetes</taxon>
        <taxon>Serinales incertae sedis</taxon>
        <taxon>Babjeviella</taxon>
    </lineage>
</organism>
<dbReference type="Pfam" id="PF00172">
    <property type="entry name" value="Zn_clus"/>
    <property type="match status" value="1"/>
</dbReference>
<dbReference type="CDD" id="cd00067">
    <property type="entry name" value="GAL4"/>
    <property type="match status" value="1"/>
</dbReference>
<dbReference type="GO" id="GO:0006351">
    <property type="term" value="P:DNA-templated transcription"/>
    <property type="evidence" value="ECO:0007669"/>
    <property type="project" value="InterPro"/>
</dbReference>
<feature type="compositionally biased region" description="Basic and acidic residues" evidence="5">
    <location>
        <begin position="103"/>
        <end position="113"/>
    </location>
</feature>
<dbReference type="PROSITE" id="PS00463">
    <property type="entry name" value="ZN2_CY6_FUNGAL_1"/>
    <property type="match status" value="1"/>
</dbReference>
<dbReference type="SMART" id="SM00906">
    <property type="entry name" value="Fungal_trans"/>
    <property type="match status" value="1"/>
</dbReference>
<dbReference type="GeneID" id="30150044"/>
<evidence type="ECO:0000256" key="5">
    <source>
        <dbReference type="SAM" id="MobiDB-lite"/>
    </source>
</evidence>
<dbReference type="InterPro" id="IPR007219">
    <property type="entry name" value="XnlR_reg_dom"/>
</dbReference>
<dbReference type="PROSITE" id="PS50048">
    <property type="entry name" value="ZN2_CY6_FUNGAL_2"/>
    <property type="match status" value="1"/>
</dbReference>
<keyword evidence="8" id="KW-1185">Reference proteome</keyword>
<evidence type="ECO:0000256" key="2">
    <source>
        <dbReference type="ARBA" id="ARBA00023015"/>
    </source>
</evidence>
<keyword evidence="3" id="KW-0804">Transcription</keyword>
<dbReference type="OrthoDB" id="3266505at2759"/>
<dbReference type="GO" id="GO:0000981">
    <property type="term" value="F:DNA-binding transcription factor activity, RNA polymerase II-specific"/>
    <property type="evidence" value="ECO:0007669"/>
    <property type="project" value="InterPro"/>
</dbReference>
<dbReference type="SMART" id="SM00066">
    <property type="entry name" value="GAL4"/>
    <property type="match status" value="1"/>
</dbReference>
<dbReference type="SUPFAM" id="SSF57701">
    <property type="entry name" value="Zn2/Cys6 DNA-binding domain"/>
    <property type="match status" value="1"/>
</dbReference>
<evidence type="ECO:0000256" key="4">
    <source>
        <dbReference type="ARBA" id="ARBA00023242"/>
    </source>
</evidence>
<evidence type="ECO:0000259" key="6">
    <source>
        <dbReference type="PROSITE" id="PS50048"/>
    </source>
</evidence>
<proteinExistence type="predicted"/>
<evidence type="ECO:0000256" key="3">
    <source>
        <dbReference type="ARBA" id="ARBA00023163"/>
    </source>
</evidence>
<dbReference type="PANTHER" id="PTHR47424">
    <property type="entry name" value="REGULATORY PROTEIN GAL4"/>
    <property type="match status" value="1"/>
</dbReference>
<dbReference type="RefSeq" id="XP_018983675.1">
    <property type="nucleotide sequence ID" value="XM_019132191.1"/>
</dbReference>
<dbReference type="PANTHER" id="PTHR47424:SF6">
    <property type="entry name" value="PROLINE UTILIZATION TRANS-ACTIVATOR"/>
    <property type="match status" value="1"/>
</dbReference>
<evidence type="ECO:0000256" key="1">
    <source>
        <dbReference type="ARBA" id="ARBA00022723"/>
    </source>
</evidence>
<reference evidence="8" key="1">
    <citation type="submission" date="2016-05" db="EMBL/GenBank/DDBJ databases">
        <title>Comparative genomics of biotechnologically important yeasts.</title>
        <authorList>
            <consortium name="DOE Joint Genome Institute"/>
            <person name="Riley R."/>
            <person name="Haridas S."/>
            <person name="Wolfe K.H."/>
            <person name="Lopes M.R."/>
            <person name="Hittinger C.T."/>
            <person name="Goker M."/>
            <person name="Salamov A."/>
            <person name="Wisecaver J."/>
            <person name="Long T.M."/>
            <person name="Aerts A.L."/>
            <person name="Barry K."/>
            <person name="Choi C."/>
            <person name="Clum A."/>
            <person name="Coughlan A.Y."/>
            <person name="Deshpande S."/>
            <person name="Douglass A.P."/>
            <person name="Hanson S.J."/>
            <person name="Klenk H.-P."/>
            <person name="Labutti K."/>
            <person name="Lapidus A."/>
            <person name="Lindquist E."/>
            <person name="Lipzen A."/>
            <person name="Meier-Kolthoff J.P."/>
            <person name="Ohm R.A."/>
            <person name="Otillar R.P."/>
            <person name="Pangilinan J."/>
            <person name="Peng Y."/>
            <person name="Rokas A."/>
            <person name="Rosa C.A."/>
            <person name="Scheuner C."/>
            <person name="Sibirny A.A."/>
            <person name="Slot J.C."/>
            <person name="Stielow J.B."/>
            <person name="Sun H."/>
            <person name="Kurtzman C.P."/>
            <person name="Blackwell M."/>
            <person name="Grigoriev I.V."/>
            <person name="Jeffries T.W."/>
        </authorList>
    </citation>
    <scope>NUCLEOTIDE SEQUENCE [LARGE SCALE GENOMIC DNA]</scope>
    <source>
        <strain evidence="8">NRRL Y-12698</strain>
    </source>
</reference>
<dbReference type="InterPro" id="IPR051127">
    <property type="entry name" value="Fungal_SecMet_Regulators"/>
</dbReference>
<keyword evidence="1" id="KW-0479">Metal-binding</keyword>